<evidence type="ECO:0000313" key="1">
    <source>
        <dbReference type="EMBL" id="GIY81389.1"/>
    </source>
</evidence>
<organism evidence="1 2">
    <name type="scientific">Caerostris extrusa</name>
    <name type="common">Bark spider</name>
    <name type="synonym">Caerostris bankana</name>
    <dbReference type="NCBI Taxonomy" id="172846"/>
    <lineage>
        <taxon>Eukaryota</taxon>
        <taxon>Metazoa</taxon>
        <taxon>Ecdysozoa</taxon>
        <taxon>Arthropoda</taxon>
        <taxon>Chelicerata</taxon>
        <taxon>Arachnida</taxon>
        <taxon>Araneae</taxon>
        <taxon>Araneomorphae</taxon>
        <taxon>Entelegynae</taxon>
        <taxon>Araneoidea</taxon>
        <taxon>Araneidae</taxon>
        <taxon>Caerostris</taxon>
    </lineage>
</organism>
<feature type="non-terminal residue" evidence="1">
    <location>
        <position position="1"/>
    </location>
</feature>
<gene>
    <name evidence="1" type="ORF">CEXT_156611</name>
</gene>
<protein>
    <submittedName>
        <fullName evidence="1">Uncharacterized protein</fullName>
    </submittedName>
</protein>
<dbReference type="EMBL" id="BPLR01016116">
    <property type="protein sequence ID" value="GIY81389.1"/>
    <property type="molecule type" value="Genomic_DNA"/>
</dbReference>
<comment type="caution">
    <text evidence="1">The sequence shown here is derived from an EMBL/GenBank/DDBJ whole genome shotgun (WGS) entry which is preliminary data.</text>
</comment>
<sequence>GKTSCLDRRGNRNFAATFRKASGAPKAWWLVLQTKPSITAKSDWSQPIYALDAYPSKLILSGIDRIALRR</sequence>
<dbReference type="Proteomes" id="UP001054945">
    <property type="component" value="Unassembled WGS sequence"/>
</dbReference>
<proteinExistence type="predicted"/>
<keyword evidence="2" id="KW-1185">Reference proteome</keyword>
<evidence type="ECO:0000313" key="2">
    <source>
        <dbReference type="Proteomes" id="UP001054945"/>
    </source>
</evidence>
<accession>A0AAV4WHR8</accession>
<reference evidence="1 2" key="1">
    <citation type="submission" date="2021-06" db="EMBL/GenBank/DDBJ databases">
        <title>Caerostris extrusa draft genome.</title>
        <authorList>
            <person name="Kono N."/>
            <person name="Arakawa K."/>
        </authorList>
    </citation>
    <scope>NUCLEOTIDE SEQUENCE [LARGE SCALE GENOMIC DNA]</scope>
</reference>
<dbReference type="AlphaFoldDB" id="A0AAV4WHR8"/>
<name>A0AAV4WHR8_CAEEX</name>